<evidence type="ECO:0000313" key="9">
    <source>
        <dbReference type="RefSeq" id="XP_032806929.1"/>
    </source>
</evidence>
<dbReference type="PROSITE" id="PS51457">
    <property type="entry name" value="BEN"/>
    <property type="match status" value="1"/>
</dbReference>
<gene>
    <name evidence="9" type="primary">BEND6</name>
</gene>
<sequence length="481" mass="54494">MSRQRFAADGGRHQPQQHHEEEHRGQQEPGPGLPTSHHNPARLVTHGDLNHHHPLQHHQYHQQQQQQQQQQRRGAVNGEAKRRRVPSRRIGPDGAYREPDYFLEEKSKEELKNMVIALQAENRHLKNQIRCLTGLGMLADRVERLVGQTDALLHSGTCRDPVSPSHSTASAQSTELVGHGERSWDGPCLNDALHDVADQTRTDLNCGPAEVWVLDTEPVHSVKVKCEEPTDKRPCPSSPAECSWGQPLPLHAENVEGKQNSPAVSYGHQMEESKRTNRMFALNSVGTAATEKFLYPRQQFCADSHGSPAEQQRLQVIEDQEVALEEDCARIQFLSREEQQFQEEEFEMKPLQPLDVKPIKTEFITMELLWRFKGCESAQKFTNKLLSSLYTREFMASHSITGTASNKEPSFVKPALPSAELMEIIRVVLHFFPMETDTQIKSYIRQKLQNESKGLRKQRSSVVPSAMLAGEPPHIKMEAGD</sequence>
<dbReference type="AlphaFoldDB" id="A0AAJ7WQZ0"/>
<dbReference type="RefSeq" id="XP_032806929.1">
    <property type="nucleotide sequence ID" value="XM_032951038.1"/>
</dbReference>
<dbReference type="GO" id="GO:0045666">
    <property type="term" value="P:positive regulation of neuron differentiation"/>
    <property type="evidence" value="ECO:0007669"/>
    <property type="project" value="InterPro"/>
</dbReference>
<dbReference type="PANTHER" id="PTHR35346">
    <property type="entry name" value="BEN DOMAIN-CONTAINING PROTEIN 6"/>
    <property type="match status" value="1"/>
</dbReference>
<accession>A0AAJ7WQZ0</accession>
<proteinExistence type="predicted"/>
<evidence type="ECO:0000256" key="5">
    <source>
        <dbReference type="ARBA" id="ARBA00023242"/>
    </source>
</evidence>
<keyword evidence="2" id="KW-0678">Repressor</keyword>
<dbReference type="GO" id="GO:0003714">
    <property type="term" value="F:transcription corepressor activity"/>
    <property type="evidence" value="ECO:0007669"/>
    <property type="project" value="InterPro"/>
</dbReference>
<feature type="region of interest" description="Disordered" evidence="6">
    <location>
        <begin position="157"/>
        <end position="182"/>
    </location>
</feature>
<dbReference type="GO" id="GO:0005634">
    <property type="term" value="C:nucleus"/>
    <property type="evidence" value="ECO:0007669"/>
    <property type="project" value="UniProtKB-SubCell"/>
</dbReference>
<keyword evidence="5" id="KW-0539">Nucleus</keyword>
<comment type="subcellular location">
    <subcellularLocation>
        <location evidence="1">Nucleus</location>
    </subcellularLocation>
</comment>
<evidence type="ECO:0000256" key="6">
    <source>
        <dbReference type="SAM" id="MobiDB-lite"/>
    </source>
</evidence>
<evidence type="ECO:0000256" key="3">
    <source>
        <dbReference type="ARBA" id="ARBA00023015"/>
    </source>
</evidence>
<dbReference type="InterPro" id="IPR037496">
    <property type="entry name" value="BEND6-like"/>
</dbReference>
<evidence type="ECO:0000256" key="1">
    <source>
        <dbReference type="ARBA" id="ARBA00004123"/>
    </source>
</evidence>
<dbReference type="GO" id="GO:0045746">
    <property type="term" value="P:negative regulation of Notch signaling pathway"/>
    <property type="evidence" value="ECO:0007669"/>
    <property type="project" value="InterPro"/>
</dbReference>
<feature type="compositionally biased region" description="Low complexity" evidence="6">
    <location>
        <begin position="61"/>
        <end position="71"/>
    </location>
</feature>
<evidence type="ECO:0000259" key="7">
    <source>
        <dbReference type="PROSITE" id="PS51457"/>
    </source>
</evidence>
<dbReference type="CTD" id="221336"/>
<evidence type="ECO:0000256" key="2">
    <source>
        <dbReference type="ARBA" id="ARBA00022491"/>
    </source>
</evidence>
<feature type="region of interest" description="Disordered" evidence="6">
    <location>
        <begin position="1"/>
        <end position="97"/>
    </location>
</feature>
<organism evidence="8 9">
    <name type="scientific">Petromyzon marinus</name>
    <name type="common">Sea lamprey</name>
    <dbReference type="NCBI Taxonomy" id="7757"/>
    <lineage>
        <taxon>Eukaryota</taxon>
        <taxon>Metazoa</taxon>
        <taxon>Chordata</taxon>
        <taxon>Craniata</taxon>
        <taxon>Vertebrata</taxon>
        <taxon>Cyclostomata</taxon>
        <taxon>Hyperoartia</taxon>
        <taxon>Petromyzontiformes</taxon>
        <taxon>Petromyzontidae</taxon>
        <taxon>Petromyzon</taxon>
    </lineage>
</organism>
<dbReference type="Proteomes" id="UP001318040">
    <property type="component" value="Chromosome 10"/>
</dbReference>
<dbReference type="PANTHER" id="PTHR35346:SF1">
    <property type="entry name" value="BEN DOMAIN-CONTAINING PROTEIN 6"/>
    <property type="match status" value="1"/>
</dbReference>
<dbReference type="Gene3D" id="1.10.10.2590">
    <property type="entry name" value="BEN domain"/>
    <property type="match status" value="1"/>
</dbReference>
<protein>
    <submittedName>
        <fullName evidence="9">BEN domain-containing protein 6 isoform X2</fullName>
    </submittedName>
</protein>
<keyword evidence="8" id="KW-1185">Reference proteome</keyword>
<feature type="region of interest" description="Disordered" evidence="6">
    <location>
        <begin position="452"/>
        <end position="481"/>
    </location>
</feature>
<dbReference type="Pfam" id="PF10523">
    <property type="entry name" value="BEN"/>
    <property type="match status" value="1"/>
</dbReference>
<reference evidence="9" key="1">
    <citation type="submission" date="2025-08" db="UniProtKB">
        <authorList>
            <consortium name="RefSeq"/>
        </authorList>
    </citation>
    <scope>IDENTIFICATION</scope>
    <source>
        <tissue evidence="9">Sperm</tissue>
    </source>
</reference>
<keyword evidence="3" id="KW-0805">Transcription regulation</keyword>
<evidence type="ECO:0000313" key="8">
    <source>
        <dbReference type="Proteomes" id="UP001318040"/>
    </source>
</evidence>
<keyword evidence="4" id="KW-0804">Transcription</keyword>
<evidence type="ECO:0000256" key="4">
    <source>
        <dbReference type="ARBA" id="ARBA00023163"/>
    </source>
</evidence>
<dbReference type="InterPro" id="IPR018379">
    <property type="entry name" value="BEN_domain"/>
</dbReference>
<feature type="compositionally biased region" description="Polar residues" evidence="6">
    <location>
        <begin position="164"/>
        <end position="175"/>
    </location>
</feature>
<feature type="compositionally biased region" description="Basic and acidic residues" evidence="6">
    <location>
        <begin position="17"/>
        <end position="26"/>
    </location>
</feature>
<dbReference type="GO" id="GO:0003677">
    <property type="term" value="F:DNA binding"/>
    <property type="evidence" value="ECO:0007669"/>
    <property type="project" value="InterPro"/>
</dbReference>
<feature type="domain" description="BEN" evidence="7">
    <location>
        <begin position="353"/>
        <end position="455"/>
    </location>
</feature>
<name>A0AAJ7WQZ0_PETMA</name>